<dbReference type="GO" id="GO:0000049">
    <property type="term" value="F:tRNA binding"/>
    <property type="evidence" value="ECO:0007669"/>
    <property type="project" value="UniProtKB-UniRule"/>
</dbReference>
<dbReference type="Proteomes" id="UP000253490">
    <property type="component" value="Unassembled WGS sequence"/>
</dbReference>
<sequence length="798" mass="90023">MFTSLNWLNDFVEIDDIQTKEFEEKMTMSGTKVEGIEELGKEVTNVVVGKILSIEKHPDADKLVVTKVDVGEEVIQIVTGANNIRQGDYIPVAKIGAKLKDLKIKKSKLRGIESCGMMCSAGELGMNTSLLHKEDTEGIYILKEEYALGSDVKPILGLDDKIVEFELTANRSDCLSLMGIAREVSATFDRHLVFPIVEVNEIQEKIEDYLKIAIEDEELCPRYAARMVKVNKIEPSPDWMQRRLLNSGIRPISNIVDVTNYVMLEMGQPLHAFDYNKLNTGEILVRRAHKSEKLTTLDDIDRELTEDMIVITNGKEPVAIAGVMGGANSDIDDNTTMVVIEAAAFNKKSVRLTGRKLGLRSEAANRFEKGVDPNLAAMAADRAAQLLEEMGAGTVLQGMVDVYPKKVEPVTIEVDADWINKLIGIEISVDEMKEYLERLFLNVEVNGNKLLVETPTYRQDLEIKEDIAEEIARLYGYNNIPNTIMKGVTTKGGRNKKQVLELDIRNTLRFKGFYEILTTSFTGMSRLTALNITQEDPLFNSVKIINPLGEENSIMRPTLLPAMLQVLSHNYHRNASEAMLFEIATVYSNVEDLGKTLPLEEKKLCLGMYGDKDFFTLKGYVQLLLEKLRISEELEYNRLSHPSFHPGRAARLLIGNEEVGVLGELHPIVVENYDLPQRVYVCELNIDKLFALSKEEITFTELPKYPEMTRDMALLVKEQVTAKEIEDIIKANGKDLLQDVKIFDIYRGEQIPEGHKSMAYSLVFRAKDRTLTDGEVNEIFTKIIEEIEEKLEAKLRDA</sequence>
<dbReference type="InterPro" id="IPR012340">
    <property type="entry name" value="NA-bd_OB-fold"/>
</dbReference>
<comment type="similarity">
    <text evidence="2 15">Belongs to the phenylalanyl-tRNA synthetase beta subunit family. Type 1 subfamily.</text>
</comment>
<dbReference type="AlphaFoldDB" id="A0A366I8P9"/>
<keyword evidence="21" id="KW-1185">Reference proteome</keyword>
<evidence type="ECO:0000313" key="20">
    <source>
        <dbReference type="EMBL" id="RBP65392.1"/>
    </source>
</evidence>
<dbReference type="EC" id="6.1.1.20" evidence="15"/>
<dbReference type="GO" id="GO:0006432">
    <property type="term" value="P:phenylalanyl-tRNA aminoacylation"/>
    <property type="evidence" value="ECO:0007669"/>
    <property type="project" value="UniProtKB-UniRule"/>
</dbReference>
<dbReference type="Pfam" id="PF03147">
    <property type="entry name" value="FDX-ACB"/>
    <property type="match status" value="1"/>
</dbReference>
<evidence type="ECO:0000256" key="15">
    <source>
        <dbReference type="HAMAP-Rule" id="MF_00283"/>
    </source>
</evidence>
<evidence type="ECO:0000256" key="8">
    <source>
        <dbReference type="ARBA" id="ARBA00022741"/>
    </source>
</evidence>
<feature type="binding site" evidence="15">
    <location>
        <position position="460"/>
    </location>
    <ligand>
        <name>Mg(2+)</name>
        <dbReference type="ChEBI" id="CHEBI:18420"/>
        <note>shared with alpha subunit</note>
    </ligand>
</feature>
<dbReference type="SUPFAM" id="SSF56037">
    <property type="entry name" value="PheT/TilS domain"/>
    <property type="match status" value="1"/>
</dbReference>
<feature type="binding site" evidence="15">
    <location>
        <position position="466"/>
    </location>
    <ligand>
        <name>Mg(2+)</name>
        <dbReference type="ChEBI" id="CHEBI:18420"/>
        <note>shared with alpha subunit</note>
    </ligand>
</feature>
<dbReference type="Gene3D" id="3.50.40.10">
    <property type="entry name" value="Phenylalanyl-trna Synthetase, Chain B, domain 3"/>
    <property type="match status" value="1"/>
</dbReference>
<evidence type="ECO:0000313" key="21">
    <source>
        <dbReference type="Proteomes" id="UP000253490"/>
    </source>
</evidence>
<keyword evidence="5 16" id="KW-0820">tRNA-binding</keyword>
<dbReference type="FunFam" id="3.50.40.10:FF:000001">
    <property type="entry name" value="Phenylalanine--tRNA ligase beta subunit"/>
    <property type="match status" value="1"/>
</dbReference>
<name>A0A366I8P9_9FIRM</name>
<keyword evidence="4 15" id="KW-0963">Cytoplasm</keyword>
<dbReference type="InterPro" id="IPR036690">
    <property type="entry name" value="Fdx_antiC-bd_sf"/>
</dbReference>
<reference evidence="20 21" key="1">
    <citation type="submission" date="2018-06" db="EMBL/GenBank/DDBJ databases">
        <title>Genomic Encyclopedia of Type Strains, Phase IV (KMG-IV): sequencing the most valuable type-strain genomes for metagenomic binning, comparative biology and taxonomic classification.</title>
        <authorList>
            <person name="Goeker M."/>
        </authorList>
    </citation>
    <scope>NUCLEOTIDE SEQUENCE [LARGE SCALE GENOMIC DNA]</scope>
    <source>
        <strain evidence="20 21">DSM 22112</strain>
    </source>
</reference>
<dbReference type="Pfam" id="PF17759">
    <property type="entry name" value="tRNA_synthFbeta"/>
    <property type="match status" value="1"/>
</dbReference>
<dbReference type="InterPro" id="IPR005147">
    <property type="entry name" value="tRNA_synthase_B5-dom"/>
</dbReference>
<dbReference type="GO" id="GO:0016740">
    <property type="term" value="F:transferase activity"/>
    <property type="evidence" value="ECO:0007669"/>
    <property type="project" value="UniProtKB-ARBA"/>
</dbReference>
<dbReference type="PROSITE" id="PS51447">
    <property type="entry name" value="FDX_ACB"/>
    <property type="match status" value="1"/>
</dbReference>
<evidence type="ECO:0000256" key="12">
    <source>
        <dbReference type="ARBA" id="ARBA00022917"/>
    </source>
</evidence>
<accession>A0A366I8P9</accession>
<keyword evidence="8 15" id="KW-0547">Nucleotide-binding</keyword>
<organism evidence="20 21">
    <name type="scientific">Alkalibaculum bacchi</name>
    <dbReference type="NCBI Taxonomy" id="645887"/>
    <lineage>
        <taxon>Bacteria</taxon>
        <taxon>Bacillati</taxon>
        <taxon>Bacillota</taxon>
        <taxon>Clostridia</taxon>
        <taxon>Eubacteriales</taxon>
        <taxon>Eubacteriaceae</taxon>
        <taxon>Alkalibaculum</taxon>
    </lineage>
</organism>
<dbReference type="Pfam" id="PF01588">
    <property type="entry name" value="tRNA_bind"/>
    <property type="match status" value="1"/>
</dbReference>
<dbReference type="InterPro" id="IPR041616">
    <property type="entry name" value="PheRS_beta_core"/>
</dbReference>
<evidence type="ECO:0000256" key="9">
    <source>
        <dbReference type="ARBA" id="ARBA00022840"/>
    </source>
</evidence>
<comment type="subcellular location">
    <subcellularLocation>
        <location evidence="1 15">Cytoplasm</location>
    </subcellularLocation>
</comment>
<evidence type="ECO:0000256" key="13">
    <source>
        <dbReference type="ARBA" id="ARBA00023146"/>
    </source>
</evidence>
<dbReference type="SMART" id="SM00873">
    <property type="entry name" value="B3_4"/>
    <property type="match status" value="1"/>
</dbReference>
<protein>
    <recommendedName>
        <fullName evidence="15">Phenylalanine--tRNA ligase beta subunit</fullName>
        <ecNumber evidence="15">6.1.1.20</ecNumber>
    </recommendedName>
    <alternativeName>
        <fullName evidence="15">Phenylalanyl-tRNA synthetase beta subunit</fullName>
        <shortName evidence="15">PheRS</shortName>
    </alternativeName>
</protein>
<dbReference type="InterPro" id="IPR033714">
    <property type="entry name" value="tRNA_bind_bactPheRS"/>
</dbReference>
<dbReference type="PANTHER" id="PTHR10947">
    <property type="entry name" value="PHENYLALANYL-TRNA SYNTHETASE BETA CHAIN AND LEUCINE-RICH REPEAT-CONTAINING PROTEIN 47"/>
    <property type="match status" value="1"/>
</dbReference>
<dbReference type="SUPFAM" id="SSF46955">
    <property type="entry name" value="Putative DNA-binding domain"/>
    <property type="match status" value="1"/>
</dbReference>
<dbReference type="Gene3D" id="3.30.70.380">
    <property type="entry name" value="Ferrodoxin-fold anticodon-binding domain"/>
    <property type="match status" value="1"/>
</dbReference>
<gene>
    <name evidence="15" type="primary">pheT</name>
    <name evidence="20" type="ORF">DES36_107132</name>
</gene>
<evidence type="ECO:0000259" key="18">
    <source>
        <dbReference type="PROSITE" id="PS51447"/>
    </source>
</evidence>
<keyword evidence="7 15" id="KW-0479">Metal-binding</keyword>
<dbReference type="InterPro" id="IPR020825">
    <property type="entry name" value="Phe-tRNA_synthase-like_B3/B4"/>
</dbReference>
<evidence type="ECO:0000256" key="7">
    <source>
        <dbReference type="ARBA" id="ARBA00022723"/>
    </source>
</evidence>
<dbReference type="InterPro" id="IPR005121">
    <property type="entry name" value="Fdx_antiC-bd"/>
</dbReference>
<dbReference type="FunFam" id="2.40.50.140:FF:000045">
    <property type="entry name" value="Phenylalanine--tRNA ligase beta subunit"/>
    <property type="match status" value="1"/>
</dbReference>
<comment type="subunit">
    <text evidence="3 15">Tetramer of two alpha and two beta subunits.</text>
</comment>
<dbReference type="InterPro" id="IPR004532">
    <property type="entry name" value="Phe-tRNA-ligase_IIc_bsu_bact"/>
</dbReference>
<dbReference type="PROSITE" id="PS51483">
    <property type="entry name" value="B5"/>
    <property type="match status" value="1"/>
</dbReference>
<evidence type="ECO:0000256" key="5">
    <source>
        <dbReference type="ARBA" id="ARBA00022555"/>
    </source>
</evidence>
<comment type="cofactor">
    <cofactor evidence="15">
        <name>Mg(2+)</name>
        <dbReference type="ChEBI" id="CHEBI:18420"/>
    </cofactor>
    <text evidence="15">Binds 2 magnesium ions per tetramer.</text>
</comment>
<keyword evidence="11 16" id="KW-0694">RNA-binding</keyword>
<dbReference type="GO" id="GO:0009328">
    <property type="term" value="C:phenylalanine-tRNA ligase complex"/>
    <property type="evidence" value="ECO:0007669"/>
    <property type="project" value="TreeGrafter"/>
</dbReference>
<keyword evidence="9 15" id="KW-0067">ATP-binding</keyword>
<dbReference type="InterPro" id="IPR009061">
    <property type="entry name" value="DNA-bd_dom_put_sf"/>
</dbReference>
<dbReference type="SUPFAM" id="SSF50249">
    <property type="entry name" value="Nucleic acid-binding proteins"/>
    <property type="match status" value="1"/>
</dbReference>
<dbReference type="InterPro" id="IPR002547">
    <property type="entry name" value="tRNA-bd_dom"/>
</dbReference>
<feature type="domain" description="TRNA-binding" evidence="17">
    <location>
        <begin position="40"/>
        <end position="153"/>
    </location>
</feature>
<evidence type="ECO:0000256" key="11">
    <source>
        <dbReference type="ARBA" id="ARBA00022884"/>
    </source>
</evidence>
<dbReference type="SUPFAM" id="SSF54991">
    <property type="entry name" value="Anticodon-binding domain of PheRS"/>
    <property type="match status" value="1"/>
</dbReference>
<feature type="domain" description="B5" evidence="19">
    <location>
        <begin position="407"/>
        <end position="482"/>
    </location>
</feature>
<feature type="binding site" evidence="15">
    <location>
        <position position="470"/>
    </location>
    <ligand>
        <name>Mg(2+)</name>
        <dbReference type="ChEBI" id="CHEBI:18420"/>
        <note>shared with alpha subunit</note>
    </ligand>
</feature>
<dbReference type="InterPro" id="IPR045864">
    <property type="entry name" value="aa-tRNA-synth_II/BPL/LPL"/>
</dbReference>
<evidence type="ECO:0000256" key="14">
    <source>
        <dbReference type="ARBA" id="ARBA00049255"/>
    </source>
</evidence>
<dbReference type="CDD" id="cd02796">
    <property type="entry name" value="tRNA_bind_bactPheRS"/>
    <property type="match status" value="1"/>
</dbReference>
<dbReference type="HAMAP" id="MF_00283">
    <property type="entry name" value="Phe_tRNA_synth_beta1"/>
    <property type="match status" value="1"/>
</dbReference>
<dbReference type="EMBL" id="QNRX01000007">
    <property type="protein sequence ID" value="RBP65392.1"/>
    <property type="molecule type" value="Genomic_DNA"/>
</dbReference>
<dbReference type="GO" id="GO:0140096">
    <property type="term" value="F:catalytic activity, acting on a protein"/>
    <property type="evidence" value="ECO:0007669"/>
    <property type="project" value="UniProtKB-ARBA"/>
</dbReference>
<evidence type="ECO:0000256" key="6">
    <source>
        <dbReference type="ARBA" id="ARBA00022598"/>
    </source>
</evidence>
<comment type="caution">
    <text evidence="20">The sequence shown here is derived from an EMBL/GenBank/DDBJ whole genome shotgun (WGS) entry which is preliminary data.</text>
</comment>
<dbReference type="GO" id="GO:0000287">
    <property type="term" value="F:magnesium ion binding"/>
    <property type="evidence" value="ECO:0007669"/>
    <property type="project" value="UniProtKB-UniRule"/>
</dbReference>
<feature type="binding site" evidence="15">
    <location>
        <position position="469"/>
    </location>
    <ligand>
        <name>Mg(2+)</name>
        <dbReference type="ChEBI" id="CHEBI:18420"/>
        <note>shared with alpha subunit</note>
    </ligand>
</feature>
<dbReference type="FunFam" id="3.30.70.380:FF:000001">
    <property type="entry name" value="Phenylalanine--tRNA ligase beta subunit"/>
    <property type="match status" value="1"/>
</dbReference>
<keyword evidence="6 15" id="KW-0436">Ligase</keyword>
<evidence type="ECO:0000259" key="19">
    <source>
        <dbReference type="PROSITE" id="PS51483"/>
    </source>
</evidence>
<proteinExistence type="inferred from homology"/>
<dbReference type="GO" id="GO:0005524">
    <property type="term" value="F:ATP binding"/>
    <property type="evidence" value="ECO:0007669"/>
    <property type="project" value="UniProtKB-UniRule"/>
</dbReference>
<feature type="domain" description="FDX-ACB" evidence="18">
    <location>
        <begin position="703"/>
        <end position="796"/>
    </location>
</feature>
<evidence type="ECO:0000256" key="2">
    <source>
        <dbReference type="ARBA" id="ARBA00008653"/>
    </source>
</evidence>
<keyword evidence="12 15" id="KW-0648">Protein biosynthesis</keyword>
<evidence type="ECO:0000256" key="10">
    <source>
        <dbReference type="ARBA" id="ARBA00022842"/>
    </source>
</evidence>
<dbReference type="SMART" id="SM00896">
    <property type="entry name" value="FDX-ACB"/>
    <property type="match status" value="1"/>
</dbReference>
<keyword evidence="13 15" id="KW-0030">Aminoacyl-tRNA synthetase</keyword>
<dbReference type="CDD" id="cd00769">
    <property type="entry name" value="PheRS_beta_core"/>
    <property type="match status" value="1"/>
</dbReference>
<dbReference type="GO" id="GO:0004826">
    <property type="term" value="F:phenylalanine-tRNA ligase activity"/>
    <property type="evidence" value="ECO:0007669"/>
    <property type="project" value="UniProtKB-UniRule"/>
</dbReference>
<dbReference type="InterPro" id="IPR005146">
    <property type="entry name" value="B3/B4_tRNA-bd"/>
</dbReference>
<dbReference type="PROSITE" id="PS50886">
    <property type="entry name" value="TRBD"/>
    <property type="match status" value="1"/>
</dbReference>
<comment type="catalytic activity">
    <reaction evidence="14 15">
        <text>tRNA(Phe) + L-phenylalanine + ATP = L-phenylalanyl-tRNA(Phe) + AMP + diphosphate + H(+)</text>
        <dbReference type="Rhea" id="RHEA:19413"/>
        <dbReference type="Rhea" id="RHEA-COMP:9668"/>
        <dbReference type="Rhea" id="RHEA-COMP:9699"/>
        <dbReference type="ChEBI" id="CHEBI:15378"/>
        <dbReference type="ChEBI" id="CHEBI:30616"/>
        <dbReference type="ChEBI" id="CHEBI:33019"/>
        <dbReference type="ChEBI" id="CHEBI:58095"/>
        <dbReference type="ChEBI" id="CHEBI:78442"/>
        <dbReference type="ChEBI" id="CHEBI:78531"/>
        <dbReference type="ChEBI" id="CHEBI:456215"/>
        <dbReference type="EC" id="6.1.1.20"/>
    </reaction>
</comment>
<dbReference type="FunFam" id="3.30.56.10:FF:000002">
    <property type="entry name" value="Phenylalanine--tRNA ligase beta subunit"/>
    <property type="match status" value="1"/>
</dbReference>
<dbReference type="SMART" id="SM00874">
    <property type="entry name" value="B5"/>
    <property type="match status" value="1"/>
</dbReference>
<evidence type="ECO:0000256" key="16">
    <source>
        <dbReference type="PROSITE-ProRule" id="PRU00209"/>
    </source>
</evidence>
<dbReference type="Pfam" id="PF03483">
    <property type="entry name" value="B3_4"/>
    <property type="match status" value="1"/>
</dbReference>
<evidence type="ECO:0000256" key="4">
    <source>
        <dbReference type="ARBA" id="ARBA00022490"/>
    </source>
</evidence>
<dbReference type="SUPFAM" id="SSF55681">
    <property type="entry name" value="Class II aaRS and biotin synthetases"/>
    <property type="match status" value="1"/>
</dbReference>
<dbReference type="RefSeq" id="WP_113920507.1">
    <property type="nucleotide sequence ID" value="NZ_QNRX01000007.1"/>
</dbReference>
<evidence type="ECO:0000256" key="1">
    <source>
        <dbReference type="ARBA" id="ARBA00004496"/>
    </source>
</evidence>
<dbReference type="Gene3D" id="3.30.56.10">
    <property type="match status" value="2"/>
</dbReference>
<evidence type="ECO:0000259" key="17">
    <source>
        <dbReference type="PROSITE" id="PS50886"/>
    </source>
</evidence>
<dbReference type="OrthoDB" id="9805455at2"/>
<dbReference type="InterPro" id="IPR045060">
    <property type="entry name" value="Phe-tRNA-ligase_IIc_bsu"/>
</dbReference>
<dbReference type="Gene3D" id="2.40.50.140">
    <property type="entry name" value="Nucleic acid-binding proteins"/>
    <property type="match status" value="1"/>
</dbReference>
<dbReference type="Gene3D" id="3.30.930.10">
    <property type="entry name" value="Bira Bifunctional Protein, Domain 2"/>
    <property type="match status" value="1"/>
</dbReference>
<dbReference type="PANTHER" id="PTHR10947:SF0">
    <property type="entry name" value="PHENYLALANINE--TRNA LIGASE BETA SUBUNIT"/>
    <property type="match status" value="1"/>
</dbReference>
<dbReference type="NCBIfam" id="NF045760">
    <property type="entry name" value="YtpR"/>
    <property type="match status" value="1"/>
</dbReference>
<dbReference type="Pfam" id="PF03484">
    <property type="entry name" value="B5"/>
    <property type="match status" value="1"/>
</dbReference>
<keyword evidence="10 15" id="KW-0460">Magnesium</keyword>
<evidence type="ECO:0000256" key="3">
    <source>
        <dbReference type="ARBA" id="ARBA00011209"/>
    </source>
</evidence>
<dbReference type="NCBIfam" id="TIGR00472">
    <property type="entry name" value="pheT_bact"/>
    <property type="match status" value="1"/>
</dbReference>